<dbReference type="Proteomes" id="UP000697297">
    <property type="component" value="Unassembled WGS sequence"/>
</dbReference>
<protein>
    <submittedName>
        <fullName evidence="1">Uncharacterized protein</fullName>
    </submittedName>
</protein>
<evidence type="ECO:0000313" key="2">
    <source>
        <dbReference type="Proteomes" id="UP000697297"/>
    </source>
</evidence>
<sequence>MAGDGKQAGDAAFPLCRRRLPSKACYGQPELILCRSVAAVDVAEENYIAGASGVELWVERNTLCRPRPSTNRLPEPLVARRVRIASYSDILLIAPGNTTGNLLRCQLRMSLRRPCSAGSLEGSVAHAQLPDRTRAEPDSDFCYSHNQPQKFAISVSSLHDDD</sequence>
<proteinExistence type="predicted"/>
<gene>
    <name evidence="1" type="ORF">KL946_004900</name>
</gene>
<comment type="caution">
    <text evidence="1">The sequence shown here is derived from an EMBL/GenBank/DDBJ whole genome shotgun (WGS) entry which is preliminary data.</text>
</comment>
<reference evidence="1 2" key="1">
    <citation type="journal article" date="2021" name="G3 (Bethesda)">
        <title>Genomic diversity, chromosomal rearrangements, and interspecies hybridization in the ogataea polymorpha species complex.</title>
        <authorList>
            <person name="Hanson S.J."/>
            <person name="Cinneide E.O."/>
            <person name="Salzberg L.I."/>
            <person name="Wolfe K.H."/>
            <person name="McGowan J."/>
            <person name="Fitzpatrick D.A."/>
            <person name="Matlin K."/>
        </authorList>
    </citation>
    <scope>NUCLEOTIDE SEQUENCE [LARGE SCALE GENOMIC DNA]</scope>
    <source>
        <strain evidence="1">81-436-3</strain>
    </source>
</reference>
<organism evidence="1 2">
    <name type="scientific">Ogataea haglerorum</name>
    <dbReference type="NCBI Taxonomy" id="1937702"/>
    <lineage>
        <taxon>Eukaryota</taxon>
        <taxon>Fungi</taxon>
        <taxon>Dikarya</taxon>
        <taxon>Ascomycota</taxon>
        <taxon>Saccharomycotina</taxon>
        <taxon>Pichiomycetes</taxon>
        <taxon>Pichiales</taxon>
        <taxon>Pichiaceae</taxon>
        <taxon>Ogataea</taxon>
    </lineage>
</organism>
<accession>A0ABQ7RA05</accession>
<keyword evidence="2" id="KW-1185">Reference proteome</keyword>
<dbReference type="EMBL" id="JAHLUN010000017">
    <property type="protein sequence ID" value="KAG7762036.1"/>
    <property type="molecule type" value="Genomic_DNA"/>
</dbReference>
<evidence type="ECO:0000313" key="1">
    <source>
        <dbReference type="EMBL" id="KAG7762036.1"/>
    </source>
</evidence>
<name>A0ABQ7RA05_9ASCO</name>